<gene>
    <name evidence="1" type="ORF">CWATWH0003_2390</name>
</gene>
<reference evidence="1 2" key="1">
    <citation type="journal article" date="2011" name="Front. Microbiol.">
        <title>Two Strains of Crocosphaera watsonii with Highly Conserved Genomes are Distinguished by Strain-Specific Features.</title>
        <authorList>
            <person name="Bench S.R."/>
            <person name="Ilikchyan I.N."/>
            <person name="Tripp H.J."/>
            <person name="Zehr J.P."/>
        </authorList>
    </citation>
    <scope>NUCLEOTIDE SEQUENCE [LARGE SCALE GENOMIC DNA]</scope>
    <source>
        <strain evidence="1 2">WH 0003</strain>
    </source>
</reference>
<dbReference type="EMBL" id="AESD01000357">
    <property type="protein sequence ID" value="EHJ12913.1"/>
    <property type="molecule type" value="Genomic_DNA"/>
</dbReference>
<organism evidence="1 2">
    <name type="scientific">Crocosphaera watsonii WH 0003</name>
    <dbReference type="NCBI Taxonomy" id="423471"/>
    <lineage>
        <taxon>Bacteria</taxon>
        <taxon>Bacillati</taxon>
        <taxon>Cyanobacteriota</taxon>
        <taxon>Cyanophyceae</taxon>
        <taxon>Oscillatoriophycideae</taxon>
        <taxon>Chroococcales</taxon>
        <taxon>Aphanothecaceae</taxon>
        <taxon>Crocosphaera</taxon>
    </lineage>
</organism>
<dbReference type="GeneID" id="88766073"/>
<evidence type="ECO:0000313" key="2">
    <source>
        <dbReference type="Proteomes" id="UP000003477"/>
    </source>
</evidence>
<protein>
    <submittedName>
        <fullName evidence="1">Uncharacterized protein</fullName>
    </submittedName>
</protein>
<accession>G5J4G8</accession>
<dbReference type="PATRIC" id="fig|423471.3.peg.2245"/>
<dbReference type="AlphaFoldDB" id="G5J4G8"/>
<comment type="caution">
    <text evidence="1">The sequence shown here is derived from an EMBL/GenBank/DDBJ whole genome shotgun (WGS) entry which is preliminary data.</text>
</comment>
<name>G5J4G8_CROWT</name>
<sequence length="74" mass="8721">MNTKEKIIVEIEALPESSLSVESIRYQILRHHQKIADEEKKESPYHNLINYCRKEIMGLEKSIAQAEKRLKRGK</sequence>
<dbReference type="RefSeq" id="WP_007310626.1">
    <property type="nucleotide sequence ID" value="NZ_AESD01000357.1"/>
</dbReference>
<dbReference type="Proteomes" id="UP000003477">
    <property type="component" value="Unassembled WGS sequence"/>
</dbReference>
<proteinExistence type="predicted"/>
<evidence type="ECO:0000313" key="1">
    <source>
        <dbReference type="EMBL" id="EHJ12913.1"/>
    </source>
</evidence>